<reference evidence="1 2" key="1">
    <citation type="submission" date="2019-07" db="EMBL/GenBank/DDBJ databases">
        <title>Genome sequence of 2 isolates from Red Sea Mangroves.</title>
        <authorList>
            <person name="Sefrji F."/>
            <person name="Michoud G."/>
            <person name="Merlino G."/>
            <person name="Daffonchio D."/>
        </authorList>
    </citation>
    <scope>NUCLEOTIDE SEQUENCE [LARGE SCALE GENOMIC DNA]</scope>
    <source>
        <strain evidence="1 2">R1DC41</strain>
    </source>
</reference>
<evidence type="ECO:0000313" key="2">
    <source>
        <dbReference type="Proteomes" id="UP000593626"/>
    </source>
</evidence>
<dbReference type="Proteomes" id="UP000593626">
    <property type="component" value="Chromosome"/>
</dbReference>
<accession>A0A7S8CBJ3</accession>
<sequence length="84" mass="9298">MKLLQSVVNKKLNSITGPDLLRYAAQYNITLSPANAEKIANHFRGKKINVFDPNARMTVVKEIAALAGNDTAKQVNDLILQFTK</sequence>
<gene>
    <name evidence="1" type="ORF">G8O30_07970</name>
</gene>
<dbReference type="KEGG" id="mcui:G8O30_07970"/>
<proteinExistence type="predicted"/>
<dbReference type="Pfam" id="PF11116">
    <property type="entry name" value="DUF2624"/>
    <property type="match status" value="1"/>
</dbReference>
<evidence type="ECO:0000313" key="1">
    <source>
        <dbReference type="EMBL" id="QPC46902.1"/>
    </source>
</evidence>
<dbReference type="EMBL" id="CP049742">
    <property type="protein sequence ID" value="QPC46902.1"/>
    <property type="molecule type" value="Genomic_DNA"/>
</dbReference>
<name>A0A7S8CBJ3_9BACI</name>
<protein>
    <submittedName>
        <fullName evidence="1">DUF2624 domain-containing protein</fullName>
    </submittedName>
</protein>
<dbReference type="RefSeq" id="WP_239674440.1">
    <property type="nucleotide sequence ID" value="NZ_CP049742.1"/>
</dbReference>
<dbReference type="InterPro" id="IPR020277">
    <property type="entry name" value="DUF2624"/>
</dbReference>
<dbReference type="AlphaFoldDB" id="A0A7S8CBJ3"/>
<keyword evidence="2" id="KW-1185">Reference proteome</keyword>
<organism evidence="1 2">
    <name type="scientific">Mangrovibacillus cuniculi</name>
    <dbReference type="NCBI Taxonomy" id="2593652"/>
    <lineage>
        <taxon>Bacteria</taxon>
        <taxon>Bacillati</taxon>
        <taxon>Bacillota</taxon>
        <taxon>Bacilli</taxon>
        <taxon>Bacillales</taxon>
        <taxon>Bacillaceae</taxon>
        <taxon>Mangrovibacillus</taxon>
    </lineage>
</organism>